<keyword evidence="4" id="KW-1185">Reference proteome</keyword>
<feature type="compositionally biased region" description="Low complexity" evidence="1">
    <location>
        <begin position="379"/>
        <end position="401"/>
    </location>
</feature>
<feature type="region of interest" description="Disordered" evidence="1">
    <location>
        <begin position="379"/>
        <end position="420"/>
    </location>
</feature>
<feature type="compositionally biased region" description="Basic and acidic residues" evidence="1">
    <location>
        <begin position="402"/>
        <end position="413"/>
    </location>
</feature>
<gene>
    <name evidence="3" type="ORF">SAMN05421807_10299</name>
</gene>
<keyword evidence="3" id="KW-0282">Flagellum</keyword>
<dbReference type="AlphaFoldDB" id="A0A1M5N7U1"/>
<evidence type="ECO:0000313" key="4">
    <source>
        <dbReference type="Proteomes" id="UP000184079"/>
    </source>
</evidence>
<dbReference type="Gene3D" id="3.30.750.140">
    <property type="match status" value="1"/>
</dbReference>
<keyword evidence="3" id="KW-0966">Cell projection</keyword>
<dbReference type="CDD" id="cd17470">
    <property type="entry name" value="T3SS_Flik_C"/>
    <property type="match status" value="1"/>
</dbReference>
<feature type="domain" description="Flagellar hook-length control protein-like C-terminal" evidence="2">
    <location>
        <begin position="308"/>
        <end position="386"/>
    </location>
</feature>
<keyword evidence="3" id="KW-0969">Cilium</keyword>
<dbReference type="OrthoDB" id="2968951at2"/>
<dbReference type="InterPro" id="IPR038610">
    <property type="entry name" value="FliK-like_C_sf"/>
</dbReference>
<evidence type="ECO:0000256" key="1">
    <source>
        <dbReference type="SAM" id="MobiDB-lite"/>
    </source>
</evidence>
<proteinExistence type="predicted"/>
<dbReference type="InterPro" id="IPR021136">
    <property type="entry name" value="Flagellar_hook_control-like_C"/>
</dbReference>
<dbReference type="Proteomes" id="UP000184079">
    <property type="component" value="Unassembled WGS sequence"/>
</dbReference>
<organism evidence="3 4">
    <name type="scientific">Virgibacillus chiguensis</name>
    <dbReference type="NCBI Taxonomy" id="411959"/>
    <lineage>
        <taxon>Bacteria</taxon>
        <taxon>Bacillati</taxon>
        <taxon>Bacillota</taxon>
        <taxon>Bacilli</taxon>
        <taxon>Bacillales</taxon>
        <taxon>Bacillaceae</taxon>
        <taxon>Virgibacillus</taxon>
    </lineage>
</organism>
<evidence type="ECO:0000313" key="3">
    <source>
        <dbReference type="EMBL" id="SHG85686.1"/>
    </source>
</evidence>
<accession>A0A1M5N7U1</accession>
<reference evidence="4" key="1">
    <citation type="submission" date="2016-11" db="EMBL/GenBank/DDBJ databases">
        <authorList>
            <person name="Varghese N."/>
            <person name="Submissions S."/>
        </authorList>
    </citation>
    <scope>NUCLEOTIDE SEQUENCE [LARGE SCALE GENOMIC DNA]</scope>
    <source>
        <strain evidence="4">CGMCC 1.6496</strain>
    </source>
</reference>
<dbReference type="Pfam" id="PF02120">
    <property type="entry name" value="Flg_hook"/>
    <property type="match status" value="1"/>
</dbReference>
<sequence>MINVAMLLQQLPSTADKKGSMPLPVKEQQTELPFHELLASKQELGKMMDQICEKLPNGKENWLSEEMSPFMQQWISKWFETKGNGKLQPEESLDKEIAIQIEAQLPSEQRMSGNESISMTDGQEANLLIQKELTAIYSKVSSLLSQLNNQANDQAYIKQTASKLVHLLQQWSNLSKQVSTTGNKDEAIIRLNEGGNTKEATIWKQLVATFEKRSAFVQKQHYNNEAKIASGDVAKWLTKVMEEMSKAKPTTSHTKEPIATMNHINPTSVPMAKLEQHVIYLQPEQQTQRNTGQELVQQLQRIMQSSKFMKMPNGVNQLHVTLRPAHLGDMTIRFTQTDGVMAVRILVQSQAAKEMLESNIHKLRNMFSPQQVTIEKQESLLQQSQQMQKGTGSESQQYSDSQEQKQQEFHDDAAADNSEEFMTTFHELLMNEQV</sequence>
<name>A0A1M5N7U1_9BACI</name>
<dbReference type="RefSeq" id="WP_073005080.1">
    <property type="nucleotide sequence ID" value="NZ_FQXD01000002.1"/>
</dbReference>
<evidence type="ECO:0000259" key="2">
    <source>
        <dbReference type="Pfam" id="PF02120"/>
    </source>
</evidence>
<protein>
    <submittedName>
        <fullName evidence="3">Flagellar hook-length control protein FliK</fullName>
    </submittedName>
</protein>
<dbReference type="EMBL" id="FQXD01000002">
    <property type="protein sequence ID" value="SHG85686.1"/>
    <property type="molecule type" value="Genomic_DNA"/>
</dbReference>